<dbReference type="EMBL" id="FOKJ01000102">
    <property type="protein sequence ID" value="SFB59426.1"/>
    <property type="molecule type" value="Genomic_DNA"/>
</dbReference>
<dbReference type="RefSeq" id="WP_090944713.1">
    <property type="nucleotide sequence ID" value="NZ_FOSX01000163.1"/>
</dbReference>
<evidence type="ECO:0000313" key="2">
    <source>
        <dbReference type="EMBL" id="SFL55030.1"/>
    </source>
</evidence>
<sequence length="60" mass="6479">MACFGVLLCLLLLLELALVLSLLLLNALHCFLGTCYLLLSEVLDDRNSGLVADVDDGQDN</sequence>
<gene>
    <name evidence="1" type="ORF">SAMN04244571_04092</name>
    <name evidence="2" type="ORF">SAMN04244574_04630</name>
</gene>
<protein>
    <submittedName>
        <fullName evidence="2">Uncharacterized protein</fullName>
    </submittedName>
</protein>
<reference evidence="2 4" key="2">
    <citation type="submission" date="2016-10" db="EMBL/GenBank/DDBJ databases">
        <authorList>
            <person name="de Groot N.N."/>
        </authorList>
    </citation>
    <scope>NUCLEOTIDE SEQUENCE [LARGE SCALE GENOMIC DNA]</scope>
    <source>
        <strain evidence="2 4">DSM 381</strain>
    </source>
</reference>
<name>A0A1I4IL29_9GAMM</name>
<evidence type="ECO:0000313" key="4">
    <source>
        <dbReference type="Proteomes" id="UP000199579"/>
    </source>
</evidence>
<dbReference type="Proteomes" id="UP000198861">
    <property type="component" value="Unassembled WGS sequence"/>
</dbReference>
<keyword evidence="3" id="KW-1185">Reference proteome</keyword>
<organism evidence="2 4">
    <name type="scientific">Azotobacter beijerinckii</name>
    <dbReference type="NCBI Taxonomy" id="170623"/>
    <lineage>
        <taxon>Bacteria</taxon>
        <taxon>Pseudomonadati</taxon>
        <taxon>Pseudomonadota</taxon>
        <taxon>Gammaproteobacteria</taxon>
        <taxon>Pseudomonadales</taxon>
        <taxon>Pseudomonadaceae</taxon>
        <taxon>Azotobacter</taxon>
    </lineage>
</organism>
<dbReference type="AlphaFoldDB" id="A0A1I4IL29"/>
<accession>A0A1I4IL29</accession>
<proteinExistence type="predicted"/>
<evidence type="ECO:0000313" key="1">
    <source>
        <dbReference type="EMBL" id="SFB59426.1"/>
    </source>
</evidence>
<evidence type="ECO:0000313" key="3">
    <source>
        <dbReference type="Proteomes" id="UP000198861"/>
    </source>
</evidence>
<dbReference type="EMBL" id="FOSX01000163">
    <property type="protein sequence ID" value="SFL55030.1"/>
    <property type="molecule type" value="Genomic_DNA"/>
</dbReference>
<reference evidence="1 3" key="1">
    <citation type="submission" date="2016-10" db="EMBL/GenBank/DDBJ databases">
        <authorList>
            <person name="Varghese N."/>
            <person name="Submissions S."/>
        </authorList>
    </citation>
    <scope>NUCLEOTIDE SEQUENCE [LARGE SCALE GENOMIC DNA]</scope>
    <source>
        <strain evidence="1 3">DSM 282</strain>
    </source>
</reference>
<dbReference type="Proteomes" id="UP000199579">
    <property type="component" value="Unassembled WGS sequence"/>
</dbReference>